<dbReference type="EMBL" id="RQTK01000011">
    <property type="protein sequence ID" value="RUS91448.1"/>
    <property type="molecule type" value="Genomic_DNA"/>
</dbReference>
<dbReference type="GO" id="GO:0004674">
    <property type="term" value="F:protein serine/threonine kinase activity"/>
    <property type="evidence" value="ECO:0007669"/>
    <property type="project" value="UniProtKB-KW"/>
</dbReference>
<proteinExistence type="predicted"/>
<name>A0A433UCC6_ELYCH</name>
<dbReference type="PROSITE" id="PS50011">
    <property type="entry name" value="PROTEIN_KINASE_DOM"/>
    <property type="match status" value="1"/>
</dbReference>
<dbReference type="PROSITE" id="PS00108">
    <property type="entry name" value="PROTEIN_KINASE_ST"/>
    <property type="match status" value="1"/>
</dbReference>
<dbReference type="Proteomes" id="UP000271974">
    <property type="component" value="Unassembled WGS sequence"/>
</dbReference>
<feature type="domain" description="Protein kinase" evidence="6">
    <location>
        <begin position="23"/>
        <end position="272"/>
    </location>
</feature>
<dbReference type="Gene3D" id="1.10.510.10">
    <property type="entry name" value="Transferase(Phosphotransferase) domain 1"/>
    <property type="match status" value="1"/>
</dbReference>
<dbReference type="Pfam" id="PF00069">
    <property type="entry name" value="Pkinase"/>
    <property type="match status" value="1"/>
</dbReference>
<keyword evidence="8" id="KW-1185">Reference proteome</keyword>
<dbReference type="STRING" id="188477.A0A433UCC6"/>
<dbReference type="SUPFAM" id="SSF56112">
    <property type="entry name" value="Protein kinase-like (PK-like)"/>
    <property type="match status" value="1"/>
</dbReference>
<reference evidence="7 8" key="1">
    <citation type="submission" date="2019-01" db="EMBL/GenBank/DDBJ databases">
        <title>A draft genome assembly of the solar-powered sea slug Elysia chlorotica.</title>
        <authorList>
            <person name="Cai H."/>
            <person name="Li Q."/>
            <person name="Fang X."/>
            <person name="Li J."/>
            <person name="Curtis N.E."/>
            <person name="Altenburger A."/>
            <person name="Shibata T."/>
            <person name="Feng M."/>
            <person name="Maeda T."/>
            <person name="Schwartz J.A."/>
            <person name="Shigenobu S."/>
            <person name="Lundholm N."/>
            <person name="Nishiyama T."/>
            <person name="Yang H."/>
            <person name="Hasebe M."/>
            <person name="Li S."/>
            <person name="Pierce S.K."/>
            <person name="Wang J."/>
        </authorList>
    </citation>
    <scope>NUCLEOTIDE SEQUENCE [LARGE SCALE GENOMIC DNA]</scope>
    <source>
        <strain evidence="7">EC2010</strain>
        <tissue evidence="7">Whole organism of an adult</tissue>
    </source>
</reference>
<sequence length="272" mass="30510">MDNPNGIYYSNLKGEDVFHKFNLKKGKFLGRGSAGKVYLVQPMNGLGRTLAAKKFSLVHSNRERKFSLFAKEAELMQTFHHPHLVPRIMAACCDKYALIVMPYYPQGDLVLDGKQDPSRVHCLMSQVALAVEYLHQNNVAHNDIKLDNVFVDASDRAYLGDMGLALKVKDETRTAPAWRVGGTKDYWAPEIREAGEEDNIDPFKCDVFAIGIMYWALVTGQDFQAGTKFLVRLQVASVNLSAVQRVSLQFMLEPDPAKRPAASVVVKIMNMK</sequence>
<dbReference type="OrthoDB" id="6068441at2759"/>
<organism evidence="7 8">
    <name type="scientific">Elysia chlorotica</name>
    <name type="common">Eastern emerald elysia</name>
    <name type="synonym">Sea slug</name>
    <dbReference type="NCBI Taxonomy" id="188477"/>
    <lineage>
        <taxon>Eukaryota</taxon>
        <taxon>Metazoa</taxon>
        <taxon>Spiralia</taxon>
        <taxon>Lophotrochozoa</taxon>
        <taxon>Mollusca</taxon>
        <taxon>Gastropoda</taxon>
        <taxon>Heterobranchia</taxon>
        <taxon>Euthyneura</taxon>
        <taxon>Panpulmonata</taxon>
        <taxon>Sacoglossa</taxon>
        <taxon>Placobranchoidea</taxon>
        <taxon>Plakobranchidae</taxon>
        <taxon>Elysia</taxon>
    </lineage>
</organism>
<evidence type="ECO:0000256" key="3">
    <source>
        <dbReference type="ARBA" id="ARBA00022741"/>
    </source>
</evidence>
<accession>A0A433UCC6</accession>
<comment type="caution">
    <text evidence="7">The sequence shown here is derived from an EMBL/GenBank/DDBJ whole genome shotgun (WGS) entry which is preliminary data.</text>
</comment>
<evidence type="ECO:0000259" key="6">
    <source>
        <dbReference type="PROSITE" id="PS50011"/>
    </source>
</evidence>
<dbReference type="SMART" id="SM00220">
    <property type="entry name" value="S_TKc"/>
    <property type="match status" value="1"/>
</dbReference>
<keyword evidence="4" id="KW-0418">Kinase</keyword>
<dbReference type="InterPro" id="IPR011009">
    <property type="entry name" value="Kinase-like_dom_sf"/>
</dbReference>
<evidence type="ECO:0000256" key="1">
    <source>
        <dbReference type="ARBA" id="ARBA00022527"/>
    </source>
</evidence>
<evidence type="ECO:0000256" key="2">
    <source>
        <dbReference type="ARBA" id="ARBA00022679"/>
    </source>
</evidence>
<dbReference type="InterPro" id="IPR000719">
    <property type="entry name" value="Prot_kinase_dom"/>
</dbReference>
<dbReference type="GO" id="GO:0005634">
    <property type="term" value="C:nucleus"/>
    <property type="evidence" value="ECO:0007669"/>
    <property type="project" value="TreeGrafter"/>
</dbReference>
<evidence type="ECO:0000313" key="8">
    <source>
        <dbReference type="Proteomes" id="UP000271974"/>
    </source>
</evidence>
<protein>
    <recommendedName>
        <fullName evidence="6">Protein kinase domain-containing protein</fullName>
    </recommendedName>
</protein>
<evidence type="ECO:0000313" key="7">
    <source>
        <dbReference type="EMBL" id="RUS91448.1"/>
    </source>
</evidence>
<dbReference type="PANTHER" id="PTHR24345">
    <property type="entry name" value="SERINE/THREONINE-PROTEIN KINASE PLK"/>
    <property type="match status" value="1"/>
</dbReference>
<keyword evidence="1" id="KW-0723">Serine/threonine-protein kinase</keyword>
<dbReference type="GO" id="GO:0005524">
    <property type="term" value="F:ATP binding"/>
    <property type="evidence" value="ECO:0007669"/>
    <property type="project" value="UniProtKB-KW"/>
</dbReference>
<dbReference type="PANTHER" id="PTHR24345:SF0">
    <property type="entry name" value="CELL CYCLE SERINE_THREONINE-PROTEIN KINASE CDC5_MSD2"/>
    <property type="match status" value="1"/>
</dbReference>
<dbReference type="AlphaFoldDB" id="A0A433UCC6"/>
<dbReference type="InterPro" id="IPR008271">
    <property type="entry name" value="Ser/Thr_kinase_AS"/>
</dbReference>
<evidence type="ECO:0000256" key="5">
    <source>
        <dbReference type="ARBA" id="ARBA00022840"/>
    </source>
</evidence>
<keyword evidence="3" id="KW-0547">Nucleotide-binding</keyword>
<evidence type="ECO:0000256" key="4">
    <source>
        <dbReference type="ARBA" id="ARBA00022777"/>
    </source>
</evidence>
<keyword evidence="2" id="KW-0808">Transferase</keyword>
<dbReference type="CDD" id="cd00180">
    <property type="entry name" value="PKc"/>
    <property type="match status" value="1"/>
</dbReference>
<gene>
    <name evidence="7" type="ORF">EGW08_000772</name>
</gene>
<keyword evidence="5" id="KW-0067">ATP-binding</keyword>